<protein>
    <recommendedName>
        <fullName evidence="11 12">Replicative DNA helicase</fullName>
        <ecNumber evidence="11 12">5.6.2.3</ecNumber>
    </recommendedName>
</protein>
<dbReference type="PROSITE" id="PS51199">
    <property type="entry name" value="SF4_HELICASE"/>
    <property type="match status" value="1"/>
</dbReference>
<dbReference type="Pfam" id="PF03796">
    <property type="entry name" value="DnaB_C"/>
    <property type="match status" value="1"/>
</dbReference>
<dbReference type="EC" id="5.6.2.3" evidence="11 12"/>
<keyword evidence="6 12" id="KW-0347">Helicase</keyword>
<evidence type="ECO:0000259" key="13">
    <source>
        <dbReference type="PROSITE" id="PS51199"/>
    </source>
</evidence>
<keyword evidence="15" id="KW-1185">Reference proteome</keyword>
<evidence type="ECO:0000256" key="3">
    <source>
        <dbReference type="ARBA" id="ARBA00022705"/>
    </source>
</evidence>
<evidence type="ECO:0000256" key="12">
    <source>
        <dbReference type="RuleBase" id="RU362085"/>
    </source>
</evidence>
<evidence type="ECO:0000256" key="8">
    <source>
        <dbReference type="ARBA" id="ARBA00023125"/>
    </source>
</evidence>
<sequence length="456" mass="50350">MSAPSINTGADGLNMPYSLEAEQSVLGAILIDASCLITVRSIIRKPDYFYLAQHRAIYTQMCMLEDLRKPVDFVTVLEALKTAEVYDETSGKSYLTQLAQMVPSVINVTAYAAIVRDKFDIRSLIAASREIADSAADGQSEAGELLDAAEQKIYDIRQGRNNGEMRHIGSVIVETYDHLHKLSTDETGQYAGVASGFSGVDAITTGFNKSDLIIVGARPGMGKTSFALNIAHNVGVIQNRTVAFFSLEMSSMQCVMRMLSSESMIPGPKLMTGRLSDEEWKSFASAASMLHNAPIYFDDTSSITVPEIKAKLRHMKGVELAIVDYLGLMGSGKRIENRVQEVSEITRSLKVMAKDLNIPVIILAQLSRGSEHRSEHRPQLADLRDSGSIEQDADVVLFLYRSTYYKDGEEEQQDQNPNSAELIIAKNRHGAVDTVPLHWDGKHTRFTTQEFGRRDG</sequence>
<evidence type="ECO:0000256" key="9">
    <source>
        <dbReference type="ARBA" id="ARBA00023235"/>
    </source>
</evidence>
<evidence type="ECO:0000256" key="4">
    <source>
        <dbReference type="ARBA" id="ARBA00022741"/>
    </source>
</evidence>
<evidence type="ECO:0000313" key="15">
    <source>
        <dbReference type="Proteomes" id="UP000593890"/>
    </source>
</evidence>
<keyword evidence="4 12" id="KW-0547">Nucleotide-binding</keyword>
<dbReference type="Gene3D" id="3.40.50.300">
    <property type="entry name" value="P-loop containing nucleotide triphosphate hydrolases"/>
    <property type="match status" value="1"/>
</dbReference>
<dbReference type="InterPro" id="IPR036185">
    <property type="entry name" value="DNA_heli_DnaB-like_N_sf"/>
</dbReference>
<keyword evidence="9" id="KW-0413">Isomerase</keyword>
<dbReference type="GO" id="GO:0005524">
    <property type="term" value="F:ATP binding"/>
    <property type="evidence" value="ECO:0007669"/>
    <property type="project" value="UniProtKB-UniRule"/>
</dbReference>
<dbReference type="NCBIfam" id="TIGR00665">
    <property type="entry name" value="DnaB"/>
    <property type="match status" value="1"/>
</dbReference>
<dbReference type="Pfam" id="PF00772">
    <property type="entry name" value="DnaB"/>
    <property type="match status" value="1"/>
</dbReference>
<comment type="function">
    <text evidence="12">The main replicative DNA helicase, it participates in initiation and elongation during chromosome replication. Travels ahead of the DNA replisome, separating dsDNA into templates for DNA synthesis. A processive ATP-dependent 5'-3' DNA helicase it has DNA-dependent ATPase activity.</text>
</comment>
<keyword evidence="3 12" id="KW-0235">DNA replication</keyword>
<accession>A0A7I8D8D1</accession>
<evidence type="ECO:0000256" key="1">
    <source>
        <dbReference type="ARBA" id="ARBA00008428"/>
    </source>
</evidence>
<dbReference type="PANTHER" id="PTHR30153">
    <property type="entry name" value="REPLICATIVE DNA HELICASE DNAB"/>
    <property type="match status" value="1"/>
</dbReference>
<keyword evidence="5 12" id="KW-0378">Hydrolase</keyword>
<evidence type="ECO:0000256" key="11">
    <source>
        <dbReference type="NCBIfam" id="TIGR00665"/>
    </source>
</evidence>
<dbReference type="InterPro" id="IPR007693">
    <property type="entry name" value="DNA_helicase_DnaB-like_N"/>
</dbReference>
<dbReference type="EMBL" id="AP023321">
    <property type="protein sequence ID" value="BCI60884.1"/>
    <property type="molecule type" value="Genomic_DNA"/>
</dbReference>
<dbReference type="GO" id="GO:0043139">
    <property type="term" value="F:5'-3' DNA helicase activity"/>
    <property type="evidence" value="ECO:0007669"/>
    <property type="project" value="UniProtKB-EC"/>
</dbReference>
<dbReference type="KEGG" id="sman:C12CBH8_15230"/>
<keyword evidence="7 12" id="KW-0067">ATP-binding</keyword>
<proteinExistence type="inferred from homology"/>
<evidence type="ECO:0000256" key="6">
    <source>
        <dbReference type="ARBA" id="ARBA00022806"/>
    </source>
</evidence>
<dbReference type="CDD" id="cd00984">
    <property type="entry name" value="DnaB_C"/>
    <property type="match status" value="1"/>
</dbReference>
<dbReference type="InterPro" id="IPR007694">
    <property type="entry name" value="DNA_helicase_DnaB-like_C"/>
</dbReference>
<keyword evidence="8 12" id="KW-0238">DNA-binding</keyword>
<dbReference type="Proteomes" id="UP000593890">
    <property type="component" value="Chromosome"/>
</dbReference>
<dbReference type="GO" id="GO:0016787">
    <property type="term" value="F:hydrolase activity"/>
    <property type="evidence" value="ECO:0007669"/>
    <property type="project" value="UniProtKB-KW"/>
</dbReference>
<keyword evidence="2 12" id="KW-0639">Primosome</keyword>
<dbReference type="AlphaFoldDB" id="A0A7I8D8D1"/>
<dbReference type="SUPFAM" id="SSF48024">
    <property type="entry name" value="N-terminal domain of DnaB helicase"/>
    <property type="match status" value="1"/>
</dbReference>
<dbReference type="Gene3D" id="1.10.860.10">
    <property type="entry name" value="DNAb Helicase, Chain A"/>
    <property type="match status" value="1"/>
</dbReference>
<evidence type="ECO:0000256" key="2">
    <source>
        <dbReference type="ARBA" id="ARBA00022515"/>
    </source>
</evidence>
<dbReference type="GO" id="GO:0005829">
    <property type="term" value="C:cytosol"/>
    <property type="evidence" value="ECO:0007669"/>
    <property type="project" value="TreeGrafter"/>
</dbReference>
<dbReference type="GO" id="GO:0003677">
    <property type="term" value="F:DNA binding"/>
    <property type="evidence" value="ECO:0007669"/>
    <property type="project" value="UniProtKB-UniRule"/>
</dbReference>
<evidence type="ECO:0000313" key="14">
    <source>
        <dbReference type="EMBL" id="BCI60884.1"/>
    </source>
</evidence>
<dbReference type="RefSeq" id="WP_090264181.1">
    <property type="nucleotide sequence ID" value="NZ_AP023321.1"/>
</dbReference>
<organism evidence="14 15">
    <name type="scientific">Solibaculum mannosilyticum</name>
    <dbReference type="NCBI Taxonomy" id="2780922"/>
    <lineage>
        <taxon>Bacteria</taxon>
        <taxon>Bacillati</taxon>
        <taxon>Bacillota</taxon>
        <taxon>Clostridia</taxon>
        <taxon>Eubacteriales</taxon>
        <taxon>Oscillospiraceae</taxon>
        <taxon>Solibaculum</taxon>
    </lineage>
</organism>
<dbReference type="InterPro" id="IPR007692">
    <property type="entry name" value="DNA_helicase_DnaB"/>
</dbReference>
<dbReference type="InterPro" id="IPR016136">
    <property type="entry name" value="DNA_helicase_N/primase_C"/>
</dbReference>
<comment type="similarity">
    <text evidence="1 12">Belongs to the helicase family. DnaB subfamily.</text>
</comment>
<dbReference type="GO" id="GO:1990077">
    <property type="term" value="C:primosome complex"/>
    <property type="evidence" value="ECO:0007669"/>
    <property type="project" value="UniProtKB-UniRule"/>
</dbReference>
<evidence type="ECO:0000256" key="5">
    <source>
        <dbReference type="ARBA" id="ARBA00022801"/>
    </source>
</evidence>
<evidence type="ECO:0000256" key="10">
    <source>
        <dbReference type="ARBA" id="ARBA00048954"/>
    </source>
</evidence>
<feature type="domain" description="SF4 helicase" evidence="13">
    <location>
        <begin position="186"/>
        <end position="453"/>
    </location>
</feature>
<comment type="catalytic activity">
    <reaction evidence="10 12">
        <text>ATP + H2O = ADP + phosphate + H(+)</text>
        <dbReference type="Rhea" id="RHEA:13065"/>
        <dbReference type="ChEBI" id="CHEBI:15377"/>
        <dbReference type="ChEBI" id="CHEBI:15378"/>
        <dbReference type="ChEBI" id="CHEBI:30616"/>
        <dbReference type="ChEBI" id="CHEBI:43474"/>
        <dbReference type="ChEBI" id="CHEBI:456216"/>
        <dbReference type="EC" id="5.6.2.3"/>
    </reaction>
</comment>
<dbReference type="PANTHER" id="PTHR30153:SF2">
    <property type="entry name" value="REPLICATIVE DNA HELICASE"/>
    <property type="match status" value="1"/>
</dbReference>
<name>A0A7I8D8D1_9FIRM</name>
<dbReference type="GO" id="GO:0006269">
    <property type="term" value="P:DNA replication, synthesis of primer"/>
    <property type="evidence" value="ECO:0007669"/>
    <property type="project" value="UniProtKB-UniRule"/>
</dbReference>
<dbReference type="InterPro" id="IPR027417">
    <property type="entry name" value="P-loop_NTPase"/>
</dbReference>
<gene>
    <name evidence="14" type="primary">dnaC_2</name>
    <name evidence="14" type="ORF">C12CBH8_15230</name>
</gene>
<reference evidence="15" key="1">
    <citation type="submission" date="2020-07" db="EMBL/GenBank/DDBJ databases">
        <title>Complete genome sequencing of Clostridia bacterium strain 12CBH8.</title>
        <authorList>
            <person name="Sakamoto M."/>
            <person name="Murakami T."/>
            <person name="Mori H."/>
        </authorList>
    </citation>
    <scope>NUCLEOTIDE SEQUENCE [LARGE SCALE GENOMIC DNA]</scope>
    <source>
        <strain evidence="15">12CBH8</strain>
    </source>
</reference>
<evidence type="ECO:0000256" key="7">
    <source>
        <dbReference type="ARBA" id="ARBA00022840"/>
    </source>
</evidence>
<dbReference type="SUPFAM" id="SSF52540">
    <property type="entry name" value="P-loop containing nucleoside triphosphate hydrolases"/>
    <property type="match status" value="1"/>
</dbReference>